<accession>M7N673</accession>
<keyword evidence="3" id="KW-1133">Transmembrane helix</keyword>
<gene>
    <name evidence="6" type="ORF">ADICEAN_00756</name>
</gene>
<evidence type="ECO:0000256" key="2">
    <source>
        <dbReference type="ARBA" id="ARBA00022692"/>
    </source>
</evidence>
<name>M7N673_9BACT</name>
<keyword evidence="4" id="KW-0472">Membrane</keyword>
<dbReference type="Pfam" id="PF04357">
    <property type="entry name" value="TamB"/>
    <property type="match status" value="1"/>
</dbReference>
<organism evidence="6 7">
    <name type="scientific">Cesiribacter andamanensis AMV16</name>
    <dbReference type="NCBI Taxonomy" id="1279009"/>
    <lineage>
        <taxon>Bacteria</taxon>
        <taxon>Pseudomonadati</taxon>
        <taxon>Bacteroidota</taxon>
        <taxon>Cytophagia</taxon>
        <taxon>Cytophagales</taxon>
        <taxon>Cesiribacteraceae</taxon>
        <taxon>Cesiribacter</taxon>
    </lineage>
</organism>
<evidence type="ECO:0000256" key="1">
    <source>
        <dbReference type="ARBA" id="ARBA00004167"/>
    </source>
</evidence>
<evidence type="ECO:0000313" key="6">
    <source>
        <dbReference type="EMBL" id="EMR04133.1"/>
    </source>
</evidence>
<comment type="caution">
    <text evidence="6">The sequence shown here is derived from an EMBL/GenBank/DDBJ whole genome shotgun (WGS) entry which is preliminary data.</text>
</comment>
<reference evidence="6 7" key="1">
    <citation type="journal article" date="2013" name="Genome Announc.">
        <title>Draft Genome Sequence of Cesiribacter andamanensis Strain AMV16T, Isolated from a Soil Sample from a Mud Volcano in the Andaman Islands, India.</title>
        <authorList>
            <person name="Shivaji S."/>
            <person name="Ara S."/>
            <person name="Begum Z."/>
            <person name="Srinivas T.N."/>
            <person name="Singh A."/>
            <person name="Kumar Pinnaka A."/>
        </authorList>
    </citation>
    <scope>NUCLEOTIDE SEQUENCE [LARGE SCALE GENOMIC DNA]</scope>
    <source>
        <strain evidence="6 7">AMV16</strain>
    </source>
</reference>
<dbReference type="Proteomes" id="UP000011910">
    <property type="component" value="Unassembled WGS sequence"/>
</dbReference>
<dbReference type="OrthoDB" id="9811276at2"/>
<keyword evidence="2" id="KW-0812">Transmembrane</keyword>
<evidence type="ECO:0000256" key="4">
    <source>
        <dbReference type="ARBA" id="ARBA00023136"/>
    </source>
</evidence>
<dbReference type="STRING" id="1279009.ADICEAN_00756"/>
<dbReference type="eggNOG" id="COG2911">
    <property type="taxonomic scope" value="Bacteria"/>
</dbReference>
<feature type="domain" description="Translocation and assembly module TamB C-terminal" evidence="5">
    <location>
        <begin position="880"/>
        <end position="1312"/>
    </location>
</feature>
<dbReference type="InterPro" id="IPR007452">
    <property type="entry name" value="TamB_C"/>
</dbReference>
<evidence type="ECO:0000256" key="3">
    <source>
        <dbReference type="ARBA" id="ARBA00022989"/>
    </source>
</evidence>
<proteinExistence type="predicted"/>
<protein>
    <recommendedName>
        <fullName evidence="5">Translocation and assembly module TamB C-terminal domain-containing protein</fullName>
    </recommendedName>
</protein>
<dbReference type="EMBL" id="AODQ01000011">
    <property type="protein sequence ID" value="EMR04133.1"/>
    <property type="molecule type" value="Genomic_DNA"/>
</dbReference>
<sequence length="1385" mass="155939">MPFIIDDVRISEGTFLFHNPHADSLQEIFDYNHFRFQQLHAQARQFTIVADTIQADIGLLQGYSAEYDFRIDTLQTQFTYANTGMLFDKLLLRSGNTTLRDSVVFRYRDQASLSYFQDSVQLYARLRNSVLDSRELGIFAPALESYGDTYRISGDLNGRFSQFDVKNMDLRLGEQSRMRGFASMDGLPNILETFIELDLTNSFLHPQDLRPYIAPTFYESIEKLGNMQFSGQFLGFPNDFVANGTFQTWLGLIRSDINLKLHENRLLSTYSGNLTLVDFKLGQLLDNPLWGSVSGQGSISGQGLSLETARFQLDATIQRLQIRGYTYQNIGAEGQLARSFFEGKLSVNDPNLRLLGEGSINMQQGKNQLRISAQLDTARFRELGLMDDTLTVSAALNLNLQGLELDELRGDAQLQNLYVHYNGRELLLDSLQILNQLEGEARTLQLRTDLVNLDVAGRFNYTTLSADLQRLYQEYRLNFRNQEDELRAYYSTKERPEAYERYRLEYSLLLKDANPLLRLLEPGSYVSENTLVEGHFTAGYTSIFSANTRIDTLLWNENRLYDLEAELTTSKIADSTQVLAMAYLSSRQQQFEGFTPTRRLEAEAIWNQDRIGFSGSILEQGGDNYADVNADLFFLANETHIQFTNTATKLIENVWQVKGNNLIVFRGDKILINNLELFHAEQSIRAEGILSPALEDTLQVDINNLQLANLNPILEQKLGGVVNGQLMLQEVLGKPLFKGSMRIDSLSVNEFLAGDFALRTSWDQQEEKLNLDVQGQRQGQQILTASGYYNPLARDNQLNLEAQFEQAPLNLLEPFFGYMFSQIKGTTSGKVLVLGTPTYPIVQGGGRVEGGSLRINYLNTTYTFAGDILFSENEIGFRNLRMSDTEGNPAYLNGGVFHDGFSNFVINLKAGLQGTKVLNTSYSDNELYYGTAYATGEVEVLGPANNLWITATARSDKGTKIFIPIDFKNEAGTQSFVNFVNRSADGIRIDADTTRRITNEGGIKLDFDLDITPDAYVEIIFDLRAGDIIRGRGRGKLEMEIDTEGDFTMFGNYEIEQGAYNFTLFNVITKEFVIEPGSSIRWDGDPYGGLLDIQARYQQVASLGRILPQQGDGSTTNPLLLRPYPVVLGMGLVGDLMAPSISFNIDIQEYPVEFTNEISGFMNRLQSDEQLLNRQVFNLLVLRQFAPVDYGTSGFTAQSAGRFGSQTAVSSISELLANQFSALASQIDENLEIDVNYTSNINEAMNTFQLRLSYTFLNGRLRITRDGSLINSTSPGSTVANSTANNYIGNWTVEYMLTPDGQYRVKLYNRANFRTLTADHALPDFTQGISLLQTKSFDSFKELFQRINRNESGMPVQLPLPDSSVEELIRLEEDEEKEVLPEEVQ</sequence>
<evidence type="ECO:0000259" key="5">
    <source>
        <dbReference type="Pfam" id="PF04357"/>
    </source>
</evidence>
<evidence type="ECO:0000313" key="7">
    <source>
        <dbReference type="Proteomes" id="UP000011910"/>
    </source>
</evidence>
<keyword evidence="7" id="KW-1185">Reference proteome</keyword>
<dbReference type="RefSeq" id="WP_009194162.1">
    <property type="nucleotide sequence ID" value="NZ_AODQ01000011.1"/>
</dbReference>
<dbReference type="GO" id="GO:0005886">
    <property type="term" value="C:plasma membrane"/>
    <property type="evidence" value="ECO:0007669"/>
    <property type="project" value="InterPro"/>
</dbReference>
<dbReference type="PATRIC" id="fig|1279009.4.peg.769"/>
<dbReference type="GO" id="GO:0009306">
    <property type="term" value="P:protein secretion"/>
    <property type="evidence" value="ECO:0007669"/>
    <property type="project" value="InterPro"/>
</dbReference>
<comment type="subcellular location">
    <subcellularLocation>
        <location evidence="1">Membrane</location>
        <topology evidence="1">Single-pass membrane protein</topology>
    </subcellularLocation>
</comment>